<name>A0A284QPN7_ARMOS</name>
<reference evidence="2" key="1">
    <citation type="journal article" date="2017" name="Nat. Ecol. Evol.">
        <title>Genome expansion and lineage-specific genetic innovations in the forest pathogenic fungi Armillaria.</title>
        <authorList>
            <person name="Sipos G."/>
            <person name="Prasanna A.N."/>
            <person name="Walter M.C."/>
            <person name="O'Connor E."/>
            <person name="Balint B."/>
            <person name="Krizsan K."/>
            <person name="Kiss B."/>
            <person name="Hess J."/>
            <person name="Varga T."/>
            <person name="Slot J."/>
            <person name="Riley R."/>
            <person name="Boka B."/>
            <person name="Rigling D."/>
            <person name="Barry K."/>
            <person name="Lee J."/>
            <person name="Mihaltcheva S."/>
            <person name="LaButti K."/>
            <person name="Lipzen A."/>
            <person name="Waldron R."/>
            <person name="Moloney N.M."/>
            <person name="Sperisen C."/>
            <person name="Kredics L."/>
            <person name="Vagvoelgyi C."/>
            <person name="Patrignani A."/>
            <person name="Fitzpatrick D."/>
            <person name="Nagy I."/>
            <person name="Doyle S."/>
            <person name="Anderson J.B."/>
            <person name="Grigoriev I.V."/>
            <person name="Gueldener U."/>
            <person name="Muensterkoetter M."/>
            <person name="Nagy L.G."/>
        </authorList>
    </citation>
    <scope>NUCLEOTIDE SEQUENCE [LARGE SCALE GENOMIC DNA]</scope>
    <source>
        <strain evidence="2">C18/9</strain>
    </source>
</reference>
<accession>A0A284QPN7</accession>
<evidence type="ECO:0000313" key="1">
    <source>
        <dbReference type="EMBL" id="SJK98446.1"/>
    </source>
</evidence>
<sequence length="79" mass="9040">MAVAEPWRRQRHMRLMAALYGIVVSSSNPAKLPHYYYSFKQVAAIREFSQCMLEKHARSTGTTKCAVVHVLYVPSDLLK</sequence>
<organism evidence="1 2">
    <name type="scientific">Armillaria ostoyae</name>
    <name type="common">Armillaria root rot fungus</name>
    <dbReference type="NCBI Taxonomy" id="47428"/>
    <lineage>
        <taxon>Eukaryota</taxon>
        <taxon>Fungi</taxon>
        <taxon>Dikarya</taxon>
        <taxon>Basidiomycota</taxon>
        <taxon>Agaricomycotina</taxon>
        <taxon>Agaricomycetes</taxon>
        <taxon>Agaricomycetidae</taxon>
        <taxon>Agaricales</taxon>
        <taxon>Marasmiineae</taxon>
        <taxon>Physalacriaceae</taxon>
        <taxon>Armillaria</taxon>
    </lineage>
</organism>
<gene>
    <name evidence="1" type="ORF">ARMOST_01714</name>
</gene>
<keyword evidence="2" id="KW-1185">Reference proteome</keyword>
<proteinExistence type="predicted"/>
<protein>
    <submittedName>
        <fullName evidence="1">Uncharacterized protein</fullName>
    </submittedName>
</protein>
<dbReference type="AlphaFoldDB" id="A0A284QPN7"/>
<dbReference type="EMBL" id="FUEG01000001">
    <property type="protein sequence ID" value="SJK98446.1"/>
    <property type="molecule type" value="Genomic_DNA"/>
</dbReference>
<evidence type="ECO:0000313" key="2">
    <source>
        <dbReference type="Proteomes" id="UP000219338"/>
    </source>
</evidence>
<dbReference type="Proteomes" id="UP000219338">
    <property type="component" value="Unassembled WGS sequence"/>
</dbReference>